<dbReference type="AlphaFoldDB" id="A0A239VLL1"/>
<keyword evidence="3 5" id="KW-1133">Transmembrane helix</keyword>
<organism evidence="7 8">
    <name type="scientific">Dermatophilus congolensis</name>
    <dbReference type="NCBI Taxonomy" id="1863"/>
    <lineage>
        <taxon>Bacteria</taxon>
        <taxon>Bacillati</taxon>
        <taxon>Actinomycetota</taxon>
        <taxon>Actinomycetes</taxon>
        <taxon>Micrococcales</taxon>
        <taxon>Dermatophilaceae</taxon>
        <taxon>Dermatophilus</taxon>
    </lineage>
</organism>
<feature type="transmembrane region" description="Helical" evidence="5">
    <location>
        <begin position="176"/>
        <end position="199"/>
    </location>
</feature>
<feature type="transmembrane region" description="Helical" evidence="5">
    <location>
        <begin position="378"/>
        <end position="398"/>
    </location>
</feature>
<feature type="transmembrane region" description="Helical" evidence="5">
    <location>
        <begin position="44"/>
        <end position="65"/>
    </location>
</feature>
<reference evidence="7 8" key="1">
    <citation type="submission" date="2017-06" db="EMBL/GenBank/DDBJ databases">
        <authorList>
            <consortium name="Pathogen Informatics"/>
        </authorList>
    </citation>
    <scope>NUCLEOTIDE SEQUENCE [LARGE SCALE GENOMIC DNA]</scope>
    <source>
        <strain evidence="7 8">NCTC13039</strain>
    </source>
</reference>
<feature type="transmembrane region" description="Helical" evidence="5">
    <location>
        <begin position="117"/>
        <end position="136"/>
    </location>
</feature>
<evidence type="ECO:0000313" key="8">
    <source>
        <dbReference type="Proteomes" id="UP000242637"/>
    </source>
</evidence>
<feature type="transmembrane region" description="Helical" evidence="5">
    <location>
        <begin position="12"/>
        <end position="32"/>
    </location>
</feature>
<keyword evidence="2 5" id="KW-0812">Transmembrane</keyword>
<dbReference type="Gene3D" id="1.20.1250.20">
    <property type="entry name" value="MFS general substrate transporter like domains"/>
    <property type="match status" value="1"/>
</dbReference>
<feature type="transmembrane region" description="Helical" evidence="5">
    <location>
        <begin position="148"/>
        <end position="170"/>
    </location>
</feature>
<feature type="domain" description="Major facilitator superfamily (MFS) profile" evidence="6">
    <location>
        <begin position="10"/>
        <end position="400"/>
    </location>
</feature>
<dbReference type="InterPro" id="IPR020846">
    <property type="entry name" value="MFS_dom"/>
</dbReference>
<evidence type="ECO:0000256" key="4">
    <source>
        <dbReference type="ARBA" id="ARBA00023136"/>
    </source>
</evidence>
<dbReference type="InterPro" id="IPR036259">
    <property type="entry name" value="MFS_trans_sf"/>
</dbReference>
<dbReference type="EMBL" id="LT906453">
    <property type="protein sequence ID" value="SNV22650.1"/>
    <property type="molecule type" value="Genomic_DNA"/>
</dbReference>
<comment type="subcellular location">
    <subcellularLocation>
        <location evidence="1">Cell membrane</location>
        <topology evidence="1">Multi-pass membrane protein</topology>
    </subcellularLocation>
</comment>
<feature type="transmembrane region" description="Helical" evidence="5">
    <location>
        <begin position="286"/>
        <end position="306"/>
    </location>
</feature>
<dbReference type="PANTHER" id="PTHR23546:SF1">
    <property type="entry name" value="MEMBRANE PROTEIN"/>
    <property type="match status" value="1"/>
</dbReference>
<dbReference type="GO" id="GO:0022857">
    <property type="term" value="F:transmembrane transporter activity"/>
    <property type="evidence" value="ECO:0007669"/>
    <property type="project" value="InterPro"/>
</dbReference>
<dbReference type="PROSITE" id="PS50850">
    <property type="entry name" value="MFS"/>
    <property type="match status" value="1"/>
</dbReference>
<proteinExistence type="predicted"/>
<dbReference type="Pfam" id="PF07690">
    <property type="entry name" value="MFS_1"/>
    <property type="match status" value="1"/>
</dbReference>
<dbReference type="STRING" id="1121387.GCA_000429885_02263"/>
<accession>A0A239VLL1</accession>
<evidence type="ECO:0000259" key="6">
    <source>
        <dbReference type="PROSITE" id="PS50850"/>
    </source>
</evidence>
<evidence type="ECO:0000256" key="2">
    <source>
        <dbReference type="ARBA" id="ARBA00022692"/>
    </source>
</evidence>
<dbReference type="PANTHER" id="PTHR23546">
    <property type="entry name" value="TRANSPORT PROTEIN"/>
    <property type="match status" value="1"/>
</dbReference>
<evidence type="ECO:0000256" key="3">
    <source>
        <dbReference type="ARBA" id="ARBA00022989"/>
    </source>
</evidence>
<dbReference type="SUPFAM" id="SSF103473">
    <property type="entry name" value="MFS general substrate transporter"/>
    <property type="match status" value="1"/>
</dbReference>
<feature type="transmembrane region" description="Helical" evidence="5">
    <location>
        <begin position="220"/>
        <end position="245"/>
    </location>
</feature>
<keyword evidence="4 5" id="KW-0472">Membrane</keyword>
<evidence type="ECO:0000256" key="5">
    <source>
        <dbReference type="SAM" id="Phobius"/>
    </source>
</evidence>
<evidence type="ECO:0000313" key="7">
    <source>
        <dbReference type="EMBL" id="SNV22650.1"/>
    </source>
</evidence>
<feature type="transmembrane region" description="Helical" evidence="5">
    <location>
        <begin position="77"/>
        <end position="97"/>
    </location>
</feature>
<dbReference type="GO" id="GO:0005886">
    <property type="term" value="C:plasma membrane"/>
    <property type="evidence" value="ECO:0007669"/>
    <property type="project" value="UniProtKB-SubCell"/>
</dbReference>
<dbReference type="Proteomes" id="UP000242637">
    <property type="component" value="Chromosome 1"/>
</dbReference>
<dbReference type="InterPro" id="IPR011701">
    <property type="entry name" value="MFS"/>
</dbReference>
<dbReference type="KEGG" id="dco:SAMEA4475696_1597"/>
<feature type="transmembrane region" description="Helical" evidence="5">
    <location>
        <begin position="251"/>
        <end position="274"/>
    </location>
</feature>
<gene>
    <name evidence="7" type="primary">tetA_2</name>
    <name evidence="7" type="ORF">SAMEA4475696_01597</name>
</gene>
<keyword evidence="8" id="KW-1185">Reference proteome</keyword>
<protein>
    <submittedName>
        <fullName evidence="7">Metal-tetracycline/H(+) antiporter</fullName>
    </submittedName>
</protein>
<evidence type="ECO:0000256" key="1">
    <source>
        <dbReference type="ARBA" id="ARBA00004651"/>
    </source>
</evidence>
<sequence>MPAESHSDSQAKLLLTMVLLAFMGQMMLNPVIAPLSRAMGLAEWQIGATISAAALALVLLSQFWGRRSQRLGVKRTLVTAMVIALCGLGGFTAVAWLGVRGALTDGPLFVMTLLTRGLIYGGAIAAIAPTVQAHLVTHAATESERVKAVGALGAAQGAASILGAVAGGVLAAVGGLLLPVSAMPVVMLIGIVILIVRFHEQSPDRLVEKPASVSFRDPRVFPYLVTGFLLFLGFSTVATLVGFAVQDRFHFTANGTAAITAGMLLGLSLVMAFVQGGVVRRLGWPAHRLLQVGFAVMTLSGVLLFIDAPVWVFGAGCLLLGAGSGLAMPGYTAGPTLGMSRESQGGLAGLINANNGLTYVIAPIGSTALYGVHHTAPFLAVLALFAVGLVFTFVHPLFRNEGVVKQPGNGAAECEGQEVAVSKVEQPVG</sequence>
<name>A0A239VLL1_9MICO</name>